<proteinExistence type="predicted"/>
<evidence type="ECO:0000313" key="2">
    <source>
        <dbReference type="Proteomes" id="UP000189475"/>
    </source>
</evidence>
<accession>A0A1R4B8I7</accession>
<name>A0A1R4B8I7_9VIBR</name>
<dbReference type="AlphaFoldDB" id="A0A1R4B8I7"/>
<dbReference type="Proteomes" id="UP000189475">
    <property type="component" value="Unassembled WGS sequence"/>
</dbReference>
<sequence length="37" mass="4407">MDADNDYKKTTHLRRFLCYSGLMFTRIDADADHELSR</sequence>
<keyword evidence="2" id="KW-1185">Reference proteome</keyword>
<dbReference type="EMBL" id="FUFT01000012">
    <property type="protein sequence ID" value="SJL85233.1"/>
    <property type="molecule type" value="Genomic_DNA"/>
</dbReference>
<protein>
    <submittedName>
        <fullName evidence="1">Uncharacterized protein</fullName>
    </submittedName>
</protein>
<organism evidence="1 2">
    <name type="scientific">Vibrio palustris</name>
    <dbReference type="NCBI Taxonomy" id="1918946"/>
    <lineage>
        <taxon>Bacteria</taxon>
        <taxon>Pseudomonadati</taxon>
        <taxon>Pseudomonadota</taxon>
        <taxon>Gammaproteobacteria</taxon>
        <taxon>Vibrionales</taxon>
        <taxon>Vibrionaceae</taxon>
        <taxon>Vibrio</taxon>
    </lineage>
</organism>
<reference evidence="1 2" key="1">
    <citation type="submission" date="2017-02" db="EMBL/GenBank/DDBJ databases">
        <authorList>
            <person name="Peterson S.W."/>
        </authorList>
    </citation>
    <scope>NUCLEOTIDE SEQUENCE [LARGE SCALE GENOMIC DNA]</scope>
    <source>
        <strain evidence="1 2">CECT 9027</strain>
    </source>
</reference>
<evidence type="ECO:0000313" key="1">
    <source>
        <dbReference type="EMBL" id="SJL85233.1"/>
    </source>
</evidence>
<gene>
    <name evidence="1" type="ORF">VPAL9027_03263</name>
</gene>